<keyword evidence="3" id="KW-0812">Transmembrane</keyword>
<evidence type="ECO:0000256" key="4">
    <source>
        <dbReference type="ARBA" id="ARBA00022989"/>
    </source>
</evidence>
<evidence type="ECO:0000256" key="2">
    <source>
        <dbReference type="ARBA" id="ARBA00010617"/>
    </source>
</evidence>
<accession>A0A8S2A7J9</accession>
<evidence type="ECO:0000313" key="8">
    <source>
        <dbReference type="Proteomes" id="UP000682877"/>
    </source>
</evidence>
<dbReference type="PANTHER" id="PTHR47956:SF78">
    <property type="entry name" value="CYTOCHROME P450 71B24-RELATED"/>
    <property type="match status" value="1"/>
</dbReference>
<dbReference type="GO" id="GO:0016020">
    <property type="term" value="C:membrane"/>
    <property type="evidence" value="ECO:0007669"/>
    <property type="project" value="UniProtKB-SubCell"/>
</dbReference>
<dbReference type="GO" id="GO:0005506">
    <property type="term" value="F:iron ion binding"/>
    <property type="evidence" value="ECO:0007669"/>
    <property type="project" value="InterPro"/>
</dbReference>
<keyword evidence="4" id="KW-1133">Transmembrane helix</keyword>
<keyword evidence="5" id="KW-0560">Oxidoreductase</keyword>
<gene>
    <name evidence="7" type="ORF">AARE701A_LOCUS12015</name>
</gene>
<evidence type="ECO:0000256" key="3">
    <source>
        <dbReference type="ARBA" id="ARBA00022692"/>
    </source>
</evidence>
<dbReference type="Gene3D" id="1.10.630.10">
    <property type="entry name" value="Cytochrome P450"/>
    <property type="match status" value="2"/>
</dbReference>
<evidence type="ECO:0000313" key="7">
    <source>
        <dbReference type="EMBL" id="CAE6067476.1"/>
    </source>
</evidence>
<comment type="similarity">
    <text evidence="2">Belongs to the cytochrome P450 family.</text>
</comment>
<keyword evidence="8" id="KW-1185">Reference proteome</keyword>
<proteinExistence type="inferred from homology"/>
<evidence type="ECO:0000256" key="5">
    <source>
        <dbReference type="ARBA" id="ARBA00023002"/>
    </source>
</evidence>
<sequence>MVEVQKLGSLSNSDLFPGGLGWCVDFVSRRNKQLDKAFVEVDTMLNHIVDDHLKNPIEETTHDRPDIIDSLLDMIHKQEQGASFKLTIDHLKGILQRLDENKLVNKEKIEELMFEFQKVGSLSSSDLFPAGVGWFMDFVSGRHKTLHKVFVEVDTLLNHVIDGHLKNPEEKTNQDRPDIIDSILDTMYKQEQDGSFKLTIDHLKGIIQRLDENKHVNKEKIEELMFEVQKVGSLSSSDLFPAGVGWFMDFVSGRHKTLHKVFVEVDTLLNHVIDGHLKNPEEKTNQDRPDIIDSILDTMYKQEQDGSFKLTIDHLKGIIQVSIKSRSQFCQNSWASISKVSYLL</sequence>
<dbReference type="SUPFAM" id="SSF48264">
    <property type="entry name" value="Cytochrome P450"/>
    <property type="match status" value="3"/>
</dbReference>
<organism evidence="7 8">
    <name type="scientific">Arabidopsis arenosa</name>
    <name type="common">Sand rock-cress</name>
    <name type="synonym">Cardaminopsis arenosa</name>
    <dbReference type="NCBI Taxonomy" id="38785"/>
    <lineage>
        <taxon>Eukaryota</taxon>
        <taxon>Viridiplantae</taxon>
        <taxon>Streptophyta</taxon>
        <taxon>Embryophyta</taxon>
        <taxon>Tracheophyta</taxon>
        <taxon>Spermatophyta</taxon>
        <taxon>Magnoliopsida</taxon>
        <taxon>eudicotyledons</taxon>
        <taxon>Gunneridae</taxon>
        <taxon>Pentapetalae</taxon>
        <taxon>rosids</taxon>
        <taxon>malvids</taxon>
        <taxon>Brassicales</taxon>
        <taxon>Brassicaceae</taxon>
        <taxon>Camelineae</taxon>
        <taxon>Arabidopsis</taxon>
    </lineage>
</organism>
<dbReference type="GO" id="GO:0020037">
    <property type="term" value="F:heme binding"/>
    <property type="evidence" value="ECO:0007669"/>
    <property type="project" value="InterPro"/>
</dbReference>
<keyword evidence="6" id="KW-0472">Membrane</keyword>
<evidence type="ECO:0000256" key="1">
    <source>
        <dbReference type="ARBA" id="ARBA00004167"/>
    </source>
</evidence>
<dbReference type="PANTHER" id="PTHR47956">
    <property type="entry name" value="CYTOCHROME P450 71B11-RELATED"/>
    <property type="match status" value="1"/>
</dbReference>
<name>A0A8S2A7J9_ARAAE</name>
<dbReference type="GO" id="GO:0004497">
    <property type="term" value="F:monooxygenase activity"/>
    <property type="evidence" value="ECO:0007669"/>
    <property type="project" value="InterPro"/>
</dbReference>
<evidence type="ECO:0000256" key="6">
    <source>
        <dbReference type="ARBA" id="ARBA00023136"/>
    </source>
</evidence>
<dbReference type="GO" id="GO:0016705">
    <property type="term" value="F:oxidoreductase activity, acting on paired donors, with incorporation or reduction of molecular oxygen"/>
    <property type="evidence" value="ECO:0007669"/>
    <property type="project" value="InterPro"/>
</dbReference>
<dbReference type="InterPro" id="IPR050193">
    <property type="entry name" value="Cytochrome_P450_71"/>
</dbReference>
<protein>
    <submittedName>
        <fullName evidence="7">Uncharacterized protein</fullName>
    </submittedName>
</protein>
<comment type="subcellular location">
    <subcellularLocation>
        <location evidence="1">Membrane</location>
        <topology evidence="1">Single-pass membrane protein</topology>
    </subcellularLocation>
</comment>
<reference evidence="7" key="1">
    <citation type="submission" date="2021-01" db="EMBL/GenBank/DDBJ databases">
        <authorList>
            <person name="Bezrukov I."/>
        </authorList>
    </citation>
    <scope>NUCLEOTIDE SEQUENCE</scope>
</reference>
<dbReference type="InterPro" id="IPR036396">
    <property type="entry name" value="Cyt_P450_sf"/>
</dbReference>
<dbReference type="EMBL" id="LR999455">
    <property type="protein sequence ID" value="CAE6067476.1"/>
    <property type="molecule type" value="Genomic_DNA"/>
</dbReference>
<dbReference type="Proteomes" id="UP000682877">
    <property type="component" value="Chromosome 5"/>
</dbReference>
<dbReference type="AlphaFoldDB" id="A0A8S2A7J9"/>